<gene>
    <name evidence="1" type="ORF">HMPREF0971_03104</name>
</gene>
<dbReference type="EMBL" id="ACUZ02000058">
    <property type="protein sequence ID" value="EFB30527.1"/>
    <property type="molecule type" value="Genomic_DNA"/>
</dbReference>
<sequence>MWFPLFCYALQNGLQYASNQRVICVKLYAEVTQNAPQYALRLKGEMIRMTGQKHSFGKMICS</sequence>
<reference evidence="1 2" key="1">
    <citation type="submission" date="2009-11" db="EMBL/GenBank/DDBJ databases">
        <authorList>
            <person name="Weinstock G."/>
            <person name="Sodergren E."/>
            <person name="Clifton S."/>
            <person name="Fulton L."/>
            <person name="Fulton B."/>
            <person name="Courtney L."/>
            <person name="Fronick C."/>
            <person name="Harrison M."/>
            <person name="Strong C."/>
            <person name="Farmer C."/>
            <person name="Delahaunty K."/>
            <person name="Markovic C."/>
            <person name="Hall O."/>
            <person name="Minx P."/>
            <person name="Tomlinson C."/>
            <person name="Mitreva M."/>
            <person name="Nelson J."/>
            <person name="Hou S."/>
            <person name="Wollam A."/>
            <person name="Pepin K.H."/>
            <person name="Johnson M."/>
            <person name="Bhonagiri V."/>
            <person name="Nash W.E."/>
            <person name="Warren W."/>
            <person name="Chinwalla A."/>
            <person name="Mardis E.R."/>
            <person name="Wilson R.K."/>
        </authorList>
    </citation>
    <scope>NUCLEOTIDE SEQUENCE [LARGE SCALE GENOMIC DNA]</scope>
    <source>
        <strain evidence="1 2">F0302</strain>
    </source>
</reference>
<accession>D1QVR4</accession>
<comment type="caution">
    <text evidence="1">The sequence shown here is derived from an EMBL/GenBank/DDBJ whole genome shotgun (WGS) entry which is preliminary data.</text>
</comment>
<organism evidence="1 2">
    <name type="scientific">Segatella oris F0302</name>
    <dbReference type="NCBI Taxonomy" id="649760"/>
    <lineage>
        <taxon>Bacteria</taxon>
        <taxon>Pseudomonadati</taxon>
        <taxon>Bacteroidota</taxon>
        <taxon>Bacteroidia</taxon>
        <taxon>Bacteroidales</taxon>
        <taxon>Prevotellaceae</taxon>
        <taxon>Segatella</taxon>
    </lineage>
</organism>
<evidence type="ECO:0000313" key="2">
    <source>
        <dbReference type="Proteomes" id="UP000004079"/>
    </source>
</evidence>
<dbReference type="STRING" id="649760.HMPREF0971_03104"/>
<dbReference type="HOGENOM" id="CLU_2900461_0_0_10"/>
<dbReference type="Proteomes" id="UP000004079">
    <property type="component" value="Unassembled WGS sequence"/>
</dbReference>
<dbReference type="AlphaFoldDB" id="D1QVR4"/>
<proteinExistence type="predicted"/>
<protein>
    <submittedName>
        <fullName evidence="1">Uncharacterized protein</fullName>
    </submittedName>
</protein>
<evidence type="ECO:0000313" key="1">
    <source>
        <dbReference type="EMBL" id="EFB30527.1"/>
    </source>
</evidence>
<name>D1QVR4_9BACT</name>